<dbReference type="CDD" id="cd00118">
    <property type="entry name" value="LysM"/>
    <property type="match status" value="1"/>
</dbReference>
<feature type="signal peptide" evidence="1">
    <location>
        <begin position="1"/>
        <end position="22"/>
    </location>
</feature>
<evidence type="ECO:0000313" key="3">
    <source>
        <dbReference type="EMBL" id="TFF21656.1"/>
    </source>
</evidence>
<dbReference type="InterPro" id="IPR018392">
    <property type="entry name" value="LysM"/>
</dbReference>
<dbReference type="RefSeq" id="WP_134762539.1">
    <property type="nucleotide sequence ID" value="NZ_SOZD01000004.1"/>
</dbReference>
<organism evidence="3 4">
    <name type="scientific">Jiella endophytica</name>
    <dbReference type="NCBI Taxonomy" id="2558362"/>
    <lineage>
        <taxon>Bacteria</taxon>
        <taxon>Pseudomonadati</taxon>
        <taxon>Pseudomonadota</taxon>
        <taxon>Alphaproteobacteria</taxon>
        <taxon>Hyphomicrobiales</taxon>
        <taxon>Aurantimonadaceae</taxon>
        <taxon>Jiella</taxon>
    </lineage>
</organism>
<feature type="domain" description="LysM" evidence="2">
    <location>
        <begin position="28"/>
        <end position="73"/>
    </location>
</feature>
<keyword evidence="1" id="KW-0732">Signal</keyword>
<proteinExistence type="predicted"/>
<dbReference type="EMBL" id="SOZD01000004">
    <property type="protein sequence ID" value="TFF21656.1"/>
    <property type="molecule type" value="Genomic_DNA"/>
</dbReference>
<dbReference type="InterPro" id="IPR036779">
    <property type="entry name" value="LysM_dom_sf"/>
</dbReference>
<dbReference type="Pfam" id="PF01476">
    <property type="entry name" value="LysM"/>
    <property type="match status" value="1"/>
</dbReference>
<dbReference type="Gene3D" id="3.10.350.10">
    <property type="entry name" value="LysM domain"/>
    <property type="match status" value="1"/>
</dbReference>
<gene>
    <name evidence="3" type="ORF">E3C22_13255</name>
</gene>
<evidence type="ECO:0000256" key="1">
    <source>
        <dbReference type="SAM" id="SignalP"/>
    </source>
</evidence>
<feature type="chain" id="PRO_5021366298" evidence="1">
    <location>
        <begin position="23"/>
        <end position="226"/>
    </location>
</feature>
<sequence>MRIGAIALAGIVALSGTVAAQAENSCGKDVEVKPGDTLSTIASRCGVSEGLILRANPRIDGSADLRVGQTVSLTGPMDKLKSMASNAGQELSQAADNVGSQVKSSVQGFLNDNPQLQSNIQDLGSRLVLSNGEAPAEVTLDPARPTPGQTVTVSATGLPKDTPVLIGGGDPGSAFAELDKARTTPEGTLQAAVKLPDAITGERYQISVRDEDGAWKAEAPAFDVAR</sequence>
<protein>
    <submittedName>
        <fullName evidence="3">LysM domain-containing protein</fullName>
    </submittedName>
</protein>
<keyword evidence="4" id="KW-1185">Reference proteome</keyword>
<reference evidence="3 4" key="1">
    <citation type="submission" date="2019-03" db="EMBL/GenBank/DDBJ databases">
        <title>Jiella endophytica sp. nov., a novel endophytic bacterium isolated from root of Ficus microcarpa Linn. f.</title>
        <authorList>
            <person name="Tuo L."/>
        </authorList>
    </citation>
    <scope>NUCLEOTIDE SEQUENCE [LARGE SCALE GENOMIC DNA]</scope>
    <source>
        <strain evidence="3 4">CBS5Q-3</strain>
    </source>
</reference>
<dbReference type="SUPFAM" id="SSF54106">
    <property type="entry name" value="LysM domain"/>
    <property type="match status" value="1"/>
</dbReference>
<evidence type="ECO:0000259" key="2">
    <source>
        <dbReference type="PROSITE" id="PS51782"/>
    </source>
</evidence>
<name>A0A4Y8RGW0_9HYPH</name>
<accession>A0A4Y8RGW0</accession>
<evidence type="ECO:0000313" key="4">
    <source>
        <dbReference type="Proteomes" id="UP000298179"/>
    </source>
</evidence>
<dbReference type="PROSITE" id="PS51782">
    <property type="entry name" value="LYSM"/>
    <property type="match status" value="1"/>
</dbReference>
<dbReference type="Proteomes" id="UP000298179">
    <property type="component" value="Unassembled WGS sequence"/>
</dbReference>
<dbReference type="OrthoDB" id="7915726at2"/>
<dbReference type="SMART" id="SM00257">
    <property type="entry name" value="LysM"/>
    <property type="match status" value="1"/>
</dbReference>
<comment type="caution">
    <text evidence="3">The sequence shown here is derived from an EMBL/GenBank/DDBJ whole genome shotgun (WGS) entry which is preliminary data.</text>
</comment>
<dbReference type="AlphaFoldDB" id="A0A4Y8RGW0"/>